<feature type="non-terminal residue" evidence="1">
    <location>
        <position position="220"/>
    </location>
</feature>
<keyword evidence="1" id="KW-0808">Transferase</keyword>
<keyword evidence="1" id="KW-0548">Nucleotidyltransferase</keyword>
<dbReference type="GO" id="GO:0003964">
    <property type="term" value="F:RNA-directed DNA polymerase activity"/>
    <property type="evidence" value="ECO:0007669"/>
    <property type="project" value="UniProtKB-KW"/>
</dbReference>
<dbReference type="AlphaFoldDB" id="A0A9W9QAP7"/>
<accession>A0A9W9QAP7</accession>
<reference evidence="1" key="2">
    <citation type="journal article" date="2023" name="IMA Fungus">
        <title>Comparative genomic study of the Penicillium genus elucidates a diverse pangenome and 15 lateral gene transfer events.</title>
        <authorList>
            <person name="Petersen C."/>
            <person name="Sorensen T."/>
            <person name="Nielsen M.R."/>
            <person name="Sondergaard T.E."/>
            <person name="Sorensen J.L."/>
            <person name="Fitzpatrick D.A."/>
            <person name="Frisvad J.C."/>
            <person name="Nielsen K.L."/>
        </authorList>
    </citation>
    <scope>NUCLEOTIDE SEQUENCE</scope>
    <source>
        <strain evidence="1">IBT 21472</strain>
    </source>
</reference>
<comment type="caution">
    <text evidence="1">The sequence shown here is derived from an EMBL/GenBank/DDBJ whole genome shotgun (WGS) entry which is preliminary data.</text>
</comment>
<evidence type="ECO:0000313" key="2">
    <source>
        <dbReference type="Proteomes" id="UP001147746"/>
    </source>
</evidence>
<gene>
    <name evidence="1" type="ORF">N7476_000020</name>
</gene>
<dbReference type="PANTHER" id="PTHR33481">
    <property type="entry name" value="REVERSE TRANSCRIPTASE"/>
    <property type="match status" value="1"/>
</dbReference>
<dbReference type="Proteomes" id="UP001147746">
    <property type="component" value="Unassembled WGS sequence"/>
</dbReference>
<keyword evidence="1" id="KW-0695">RNA-directed DNA polymerase</keyword>
<protein>
    <submittedName>
        <fullName evidence="1">Reverse transcriptase</fullName>
    </submittedName>
</protein>
<sequence length="220" mass="24439">MTPQLSAALPHQSLTPSSITVTLHKGGPKDYRMLKLCRRVALLNTLGKLLKTVIVTRISWAAEKGILPKGRLGGRRGVCRSRNQLILNQVYKAWSMNRKVGILLLDVSGAYDNVSHERLLYNIKKLKLGRFMPGFSPSCKATAPDSDSWGSSTITPSSHAKYLGIWLDKHLDFTTHHKKVIAKANSTLEAFRGIAGSTWGTSLSAMRQIYRAVVIPQLFW</sequence>
<organism evidence="1 2">
    <name type="scientific">Penicillium atrosanguineum</name>
    <dbReference type="NCBI Taxonomy" id="1132637"/>
    <lineage>
        <taxon>Eukaryota</taxon>
        <taxon>Fungi</taxon>
        <taxon>Dikarya</taxon>
        <taxon>Ascomycota</taxon>
        <taxon>Pezizomycotina</taxon>
        <taxon>Eurotiomycetes</taxon>
        <taxon>Eurotiomycetidae</taxon>
        <taxon>Eurotiales</taxon>
        <taxon>Aspergillaceae</taxon>
        <taxon>Penicillium</taxon>
    </lineage>
</organism>
<dbReference type="EMBL" id="JAPZBO010000001">
    <property type="protein sequence ID" value="KAJ5330237.1"/>
    <property type="molecule type" value="Genomic_DNA"/>
</dbReference>
<keyword evidence="2" id="KW-1185">Reference proteome</keyword>
<name>A0A9W9QAP7_9EURO</name>
<evidence type="ECO:0000313" key="1">
    <source>
        <dbReference type="EMBL" id="KAJ5330237.1"/>
    </source>
</evidence>
<dbReference type="PANTHER" id="PTHR33481:SF1">
    <property type="entry name" value="ENDONUCLEASE_EXONUCLEASE_PHOSPHATASE DOMAIN-CONTAINING PROTEIN-RELATED"/>
    <property type="match status" value="1"/>
</dbReference>
<proteinExistence type="predicted"/>
<reference evidence="1" key="1">
    <citation type="submission" date="2022-12" db="EMBL/GenBank/DDBJ databases">
        <authorList>
            <person name="Petersen C."/>
        </authorList>
    </citation>
    <scope>NUCLEOTIDE SEQUENCE</scope>
    <source>
        <strain evidence="1">IBT 21472</strain>
    </source>
</reference>